<dbReference type="InterPro" id="IPR024344">
    <property type="entry name" value="MDMPI_metal-binding"/>
</dbReference>
<dbReference type="Gene3D" id="1.20.120.450">
    <property type="entry name" value="dinb family like domain"/>
    <property type="match status" value="1"/>
</dbReference>
<evidence type="ECO:0000313" key="2">
    <source>
        <dbReference type="EMBL" id="SHJ26483.1"/>
    </source>
</evidence>
<organism evidence="2 3">
    <name type="scientific">Tessaracoccus bendigoensis DSM 12906</name>
    <dbReference type="NCBI Taxonomy" id="1123357"/>
    <lineage>
        <taxon>Bacteria</taxon>
        <taxon>Bacillati</taxon>
        <taxon>Actinomycetota</taxon>
        <taxon>Actinomycetes</taxon>
        <taxon>Propionibacteriales</taxon>
        <taxon>Propionibacteriaceae</taxon>
        <taxon>Tessaracoccus</taxon>
    </lineage>
</organism>
<reference evidence="2 3" key="1">
    <citation type="submission" date="2016-11" db="EMBL/GenBank/DDBJ databases">
        <authorList>
            <person name="Jaros S."/>
            <person name="Januszkiewicz K."/>
            <person name="Wedrychowicz H."/>
        </authorList>
    </citation>
    <scope>NUCLEOTIDE SEQUENCE [LARGE SCALE GENOMIC DNA]</scope>
    <source>
        <strain evidence="2 3">DSM 12906</strain>
    </source>
</reference>
<sequence>MITITSTEMDALWAGIDDQRTRTVDLLGKLTKQQWDHPSLCQGWTVRHVAAHLTLQQQRIRDVAAFIAHHPSMLRHPTLNRVIHESALIQSRLPTEEIIARIKATTGSRRHNAFVTPLETLTDILVHSQDIALPLHLKLEMSPAASATAATRRWDTRRSRLSMVFRRLPLDGYHLTATDTDWNRGDGPEVLGPIGALLLLLTGRTAALDQLAGEGAQTLRAASHKPA</sequence>
<name>A0A1M6HWE0_9ACTN</name>
<dbReference type="Pfam" id="PF11716">
    <property type="entry name" value="MDMPI_N"/>
    <property type="match status" value="1"/>
</dbReference>
<proteinExistence type="predicted"/>
<protein>
    <submittedName>
        <fullName evidence="2">TIGR03083 family protein</fullName>
    </submittedName>
</protein>
<dbReference type="OrthoDB" id="5178565at2"/>
<dbReference type="STRING" id="1123357.SAMN02745244_02087"/>
<evidence type="ECO:0000259" key="1">
    <source>
        <dbReference type="Pfam" id="PF11716"/>
    </source>
</evidence>
<dbReference type="Proteomes" id="UP000184512">
    <property type="component" value="Unassembled WGS sequence"/>
</dbReference>
<dbReference type="InterPro" id="IPR017517">
    <property type="entry name" value="Maleyloyr_isom"/>
</dbReference>
<dbReference type="SUPFAM" id="SSF109854">
    <property type="entry name" value="DinB/YfiT-like putative metalloenzymes"/>
    <property type="match status" value="1"/>
</dbReference>
<dbReference type="GO" id="GO:0046872">
    <property type="term" value="F:metal ion binding"/>
    <property type="evidence" value="ECO:0007669"/>
    <property type="project" value="InterPro"/>
</dbReference>
<dbReference type="RefSeq" id="WP_084189508.1">
    <property type="nucleotide sequence ID" value="NZ_FQZG01000035.1"/>
</dbReference>
<dbReference type="AlphaFoldDB" id="A0A1M6HWE0"/>
<feature type="domain" description="Mycothiol-dependent maleylpyruvate isomerase metal-binding" evidence="1">
    <location>
        <begin position="18"/>
        <end position="72"/>
    </location>
</feature>
<dbReference type="NCBIfam" id="TIGR03083">
    <property type="entry name" value="maleylpyruvate isomerase family mycothiol-dependent enzyme"/>
    <property type="match status" value="1"/>
</dbReference>
<keyword evidence="3" id="KW-1185">Reference proteome</keyword>
<gene>
    <name evidence="2" type="ORF">SAMN02745244_02087</name>
</gene>
<accession>A0A1M6HWE0</accession>
<evidence type="ECO:0000313" key="3">
    <source>
        <dbReference type="Proteomes" id="UP000184512"/>
    </source>
</evidence>
<dbReference type="InterPro" id="IPR034660">
    <property type="entry name" value="DinB/YfiT-like"/>
</dbReference>
<dbReference type="EMBL" id="FQZG01000035">
    <property type="protein sequence ID" value="SHJ26483.1"/>
    <property type="molecule type" value="Genomic_DNA"/>
</dbReference>